<evidence type="ECO:0000256" key="10">
    <source>
        <dbReference type="SAM" id="MobiDB-lite"/>
    </source>
</evidence>
<dbReference type="Pfam" id="PF01424">
    <property type="entry name" value="R3H"/>
    <property type="match status" value="1"/>
</dbReference>
<evidence type="ECO:0000256" key="3">
    <source>
        <dbReference type="ARBA" id="ARBA00022723"/>
    </source>
</evidence>
<feature type="domain" description="R3H" evidence="11">
    <location>
        <begin position="702"/>
        <end position="764"/>
    </location>
</feature>
<organism evidence="12 13">
    <name type="scientific">Rhizoctonia solani</name>
    <dbReference type="NCBI Taxonomy" id="456999"/>
    <lineage>
        <taxon>Eukaryota</taxon>
        <taxon>Fungi</taxon>
        <taxon>Dikarya</taxon>
        <taxon>Basidiomycota</taxon>
        <taxon>Agaricomycotina</taxon>
        <taxon>Agaricomycetes</taxon>
        <taxon>Cantharellales</taxon>
        <taxon>Ceratobasidiaceae</taxon>
        <taxon>Rhizoctonia</taxon>
    </lineage>
</organism>
<dbReference type="SMART" id="SM00438">
    <property type="entry name" value="ZnF_NFX"/>
    <property type="match status" value="3"/>
</dbReference>
<dbReference type="InterPro" id="IPR036867">
    <property type="entry name" value="R3H_dom_sf"/>
</dbReference>
<dbReference type="GO" id="GO:0008270">
    <property type="term" value="F:zinc ion binding"/>
    <property type="evidence" value="ECO:0007669"/>
    <property type="project" value="UniProtKB-KW"/>
</dbReference>
<evidence type="ECO:0000313" key="12">
    <source>
        <dbReference type="EMBL" id="KAF8705354.1"/>
    </source>
</evidence>
<dbReference type="CDD" id="cd02325">
    <property type="entry name" value="R3H"/>
    <property type="match status" value="1"/>
</dbReference>
<name>A0A8H7HQZ7_9AGAM</name>
<evidence type="ECO:0000256" key="9">
    <source>
        <dbReference type="ARBA" id="ARBA00023242"/>
    </source>
</evidence>
<dbReference type="InterPro" id="IPR001374">
    <property type="entry name" value="R3H_dom"/>
</dbReference>
<keyword evidence="9" id="KW-0539">Nucleus</keyword>
<dbReference type="Gene3D" id="3.30.1370.50">
    <property type="entry name" value="R3H-like domain"/>
    <property type="match status" value="1"/>
</dbReference>
<dbReference type="InterPro" id="IPR034078">
    <property type="entry name" value="NFX1_fam"/>
</dbReference>
<gene>
    <name evidence="12" type="ORF">RHS03_05603</name>
</gene>
<dbReference type="GO" id="GO:0000981">
    <property type="term" value="F:DNA-binding transcription factor activity, RNA polymerase II-specific"/>
    <property type="evidence" value="ECO:0007669"/>
    <property type="project" value="TreeGrafter"/>
</dbReference>
<dbReference type="InterPro" id="IPR000967">
    <property type="entry name" value="Znf_NFX1"/>
</dbReference>
<dbReference type="GO" id="GO:0000122">
    <property type="term" value="P:negative regulation of transcription by RNA polymerase II"/>
    <property type="evidence" value="ECO:0007669"/>
    <property type="project" value="TreeGrafter"/>
</dbReference>
<keyword evidence="5" id="KW-0863">Zinc-finger</keyword>
<feature type="compositionally biased region" description="Basic residues" evidence="10">
    <location>
        <begin position="28"/>
        <end position="39"/>
    </location>
</feature>
<evidence type="ECO:0000256" key="2">
    <source>
        <dbReference type="ARBA" id="ARBA00007269"/>
    </source>
</evidence>
<dbReference type="EMBL" id="JACYCD010000053">
    <property type="protein sequence ID" value="KAF8705354.1"/>
    <property type="molecule type" value="Genomic_DNA"/>
</dbReference>
<dbReference type="GO" id="GO:0000977">
    <property type="term" value="F:RNA polymerase II transcription regulatory region sequence-specific DNA binding"/>
    <property type="evidence" value="ECO:0007669"/>
    <property type="project" value="TreeGrafter"/>
</dbReference>
<evidence type="ECO:0000256" key="8">
    <source>
        <dbReference type="ARBA" id="ARBA00023163"/>
    </source>
</evidence>
<accession>A0A8H7HQZ7</accession>
<dbReference type="SMART" id="SM00393">
    <property type="entry name" value="R3H"/>
    <property type="match status" value="1"/>
</dbReference>
<proteinExistence type="inferred from homology"/>
<dbReference type="CDD" id="cd06008">
    <property type="entry name" value="NF-X1-zinc-finger"/>
    <property type="match status" value="2"/>
</dbReference>
<keyword evidence="3" id="KW-0479">Metal-binding</keyword>
<keyword evidence="6" id="KW-0862">Zinc</keyword>
<comment type="subcellular location">
    <subcellularLocation>
        <location evidence="1">Nucleus</location>
    </subcellularLocation>
</comment>
<evidence type="ECO:0000259" key="11">
    <source>
        <dbReference type="PROSITE" id="PS51061"/>
    </source>
</evidence>
<keyword evidence="7" id="KW-0805">Transcription regulation</keyword>
<comment type="similarity">
    <text evidence="2">Belongs to the NFX1 family.</text>
</comment>
<feature type="region of interest" description="Disordered" evidence="10">
    <location>
        <begin position="778"/>
        <end position="849"/>
    </location>
</feature>
<sequence length="892" mass="95734">MSTLPADRGPPNSVPSAVAGAATPQSRRPNRRGRGRRNNSPHPDDSNVGTGQSPVSAPETPANRGRHRNRRPRQERPRAAGGESGQLPPHLATESQGDVSAAESAGSHTQPRRGGGSGGGRGNRNSNRGGTQTGRGGRRQHFGARLTEGSSKSAAPASEPAPPPPTSGDLTSRLIYSLTHKHDAVDCPICFNPVHPAQPIWSCAPPPTSIGDAPATCCWTIFHMKCIKEWARKSVEATREAYRARNVDLPGEWRCPGCQTKRTVIPQAYACFCARVTNPAPSQLSTPHSCGEPCARVRRECEHACPMACHPGPCPPCLCYCGKHEKEMPCGAGVSRECRVEGEGAWEGALLNTLTIDIGYSIAVNTNAKNLVTLLRRLLPFVRSHPPSSRHALAPKLPFRLSESLASILFLLALNRVAKFIRSADMPALNSCRCGETTSQVPCNELAGGQQIICQKTCKALRGCGRHVCNRVCCPLAGTAGKSKGKRKVDLGATGDIMDDDPEGWHTCDLICNKKLSCGNHNCMLPDHRGPCPRCLQSSFEELICPCNRTIIEPPVPCGTRMNCTYPCIEPPPPCGHPRTPHTCHAAEEGISCGMSDARKNARHAAPLAGSRLTVDIILATELAILETAGPVLRFAESLEKNVGILALFPVMHLLLVHQSMPYLVQRLAEALGISESGRSSNHNQVTWSPELVAFSRVPANQSFIKNMEKALADFVSGDKKAHVLPHMPEVRRKIVMEVAEVYRITTQLVDEEPRRSIQLIRRIDSRIPVPLLSQASVPTPSRLGSLGDLRKPAIVTKPTTPGGPVASAWRSGASGVSDPNLNVAPRSMAASPSPPTSGNMPIGSSATVWARPNLGPVARTSVPPQTSRVATETLAQAVETREDIPANWEDE</sequence>
<evidence type="ECO:0000256" key="5">
    <source>
        <dbReference type="ARBA" id="ARBA00022771"/>
    </source>
</evidence>
<dbReference type="GO" id="GO:0005634">
    <property type="term" value="C:nucleus"/>
    <property type="evidence" value="ECO:0007669"/>
    <property type="project" value="UniProtKB-SubCell"/>
</dbReference>
<dbReference type="PROSITE" id="PS51061">
    <property type="entry name" value="R3H"/>
    <property type="match status" value="1"/>
</dbReference>
<dbReference type="AlphaFoldDB" id="A0A8H7HQZ7"/>
<evidence type="ECO:0000256" key="7">
    <source>
        <dbReference type="ARBA" id="ARBA00023015"/>
    </source>
</evidence>
<keyword evidence="4" id="KW-0677">Repeat</keyword>
<feature type="non-terminal residue" evidence="12">
    <location>
        <position position="892"/>
    </location>
</feature>
<dbReference type="PANTHER" id="PTHR12360">
    <property type="entry name" value="NUCLEAR TRANSCRIPTION FACTOR, X-BOX BINDING 1 NFX1"/>
    <property type="match status" value="1"/>
</dbReference>
<evidence type="ECO:0000256" key="1">
    <source>
        <dbReference type="ARBA" id="ARBA00004123"/>
    </source>
</evidence>
<feature type="compositionally biased region" description="Gly residues" evidence="10">
    <location>
        <begin position="113"/>
        <end position="122"/>
    </location>
</feature>
<dbReference type="Proteomes" id="UP000602905">
    <property type="component" value="Unassembled WGS sequence"/>
</dbReference>
<reference evidence="12" key="1">
    <citation type="submission" date="2020-09" db="EMBL/GenBank/DDBJ databases">
        <title>Comparative genome analyses of four rice-infecting Rhizoctonia solani isolates reveal extensive enrichment of homogalacturonan modification genes.</title>
        <authorList>
            <person name="Lee D.-Y."/>
            <person name="Jeon J."/>
            <person name="Kim K.-T."/>
            <person name="Cheong K."/>
            <person name="Song H."/>
            <person name="Choi G."/>
            <person name="Ko J."/>
            <person name="Opiyo S.O."/>
            <person name="Zuo S."/>
            <person name="Madhav S."/>
            <person name="Lee Y.-H."/>
            <person name="Wang G.-L."/>
        </authorList>
    </citation>
    <scope>NUCLEOTIDE SEQUENCE</scope>
    <source>
        <strain evidence="12">AG1-IA WGL</strain>
    </source>
</reference>
<evidence type="ECO:0000313" key="13">
    <source>
        <dbReference type="Proteomes" id="UP000602905"/>
    </source>
</evidence>
<dbReference type="PANTHER" id="PTHR12360:SF12">
    <property type="entry name" value="TRANSCRIPTIONAL REPRESSOR NF-X1"/>
    <property type="match status" value="1"/>
</dbReference>
<feature type="region of interest" description="Disordered" evidence="10">
    <location>
        <begin position="1"/>
        <end position="171"/>
    </location>
</feature>
<dbReference type="OrthoDB" id="6512771at2759"/>
<comment type="caution">
    <text evidence="12">The sequence shown here is derived from an EMBL/GenBank/DDBJ whole genome shotgun (WGS) entry which is preliminary data.</text>
</comment>
<dbReference type="SUPFAM" id="SSF82708">
    <property type="entry name" value="R3H domain"/>
    <property type="match status" value="1"/>
</dbReference>
<protein>
    <submittedName>
        <fullName evidence="12">R3H domain</fullName>
    </submittedName>
</protein>
<feature type="compositionally biased region" description="Polar residues" evidence="10">
    <location>
        <begin position="839"/>
        <end position="848"/>
    </location>
</feature>
<evidence type="ECO:0000256" key="6">
    <source>
        <dbReference type="ARBA" id="ARBA00022833"/>
    </source>
</evidence>
<evidence type="ECO:0000256" key="4">
    <source>
        <dbReference type="ARBA" id="ARBA00022737"/>
    </source>
</evidence>
<keyword evidence="8" id="KW-0804">Transcription</keyword>